<dbReference type="STRING" id="1123010.SAMN02745724_05240"/>
<organism evidence="1 2">
    <name type="scientific">Pseudoalteromonas denitrificans DSM 6059</name>
    <dbReference type="NCBI Taxonomy" id="1123010"/>
    <lineage>
        <taxon>Bacteria</taxon>
        <taxon>Pseudomonadati</taxon>
        <taxon>Pseudomonadota</taxon>
        <taxon>Gammaproteobacteria</taxon>
        <taxon>Alteromonadales</taxon>
        <taxon>Pseudoalteromonadaceae</taxon>
        <taxon>Pseudoalteromonas</taxon>
    </lineage>
</organism>
<name>A0A1I1UHT3_9GAMM</name>
<proteinExistence type="predicted"/>
<dbReference type="RefSeq" id="WP_091991688.1">
    <property type="nucleotide sequence ID" value="NZ_FOLO01000089.1"/>
</dbReference>
<gene>
    <name evidence="1" type="ORF">SAMN02745724_05240</name>
</gene>
<reference evidence="1 2" key="1">
    <citation type="submission" date="2016-10" db="EMBL/GenBank/DDBJ databases">
        <authorList>
            <person name="de Groot N.N."/>
        </authorList>
    </citation>
    <scope>NUCLEOTIDE SEQUENCE [LARGE SCALE GENOMIC DNA]</scope>
    <source>
        <strain evidence="1 2">DSM 6059</strain>
    </source>
</reference>
<evidence type="ECO:0000313" key="1">
    <source>
        <dbReference type="EMBL" id="SFD70254.1"/>
    </source>
</evidence>
<dbReference type="Pfam" id="PF13343">
    <property type="entry name" value="SBP_bac_6"/>
    <property type="match status" value="1"/>
</dbReference>
<keyword evidence="2" id="KW-1185">Reference proteome</keyword>
<accession>A0A1I1UHT3</accession>
<dbReference type="OrthoDB" id="9769319at2"/>
<dbReference type="Proteomes" id="UP000198862">
    <property type="component" value="Unassembled WGS sequence"/>
</dbReference>
<evidence type="ECO:0000313" key="2">
    <source>
        <dbReference type="Proteomes" id="UP000198862"/>
    </source>
</evidence>
<dbReference type="EMBL" id="FOLO01000089">
    <property type="protein sequence ID" value="SFD70254.1"/>
    <property type="molecule type" value="Genomic_DNA"/>
</dbReference>
<protein>
    <submittedName>
        <fullName evidence="1">Spermidine/putrescine-binding protein</fullName>
    </submittedName>
</protein>
<sequence>MKFLKVIRSINYFLIIYCVLSLPLKAKENIRIFSWEGYVTKQDIKNLNILLSESNYQYQATLIETLAEDSEQMFSVIRSKQCDIAFLTLFFIKMEGNKTTRLLKSIDINSPRLTNYKYLDPNLTHIQMGMKQGKPLYIPWGGGIYGFYINKDRTSIENIPTSLSDVWHWENKYSLNKGQFWYNVGLALQSLGYHPFYLNELANNGQRTELAKLTNINGKLQKRLNSLYKHAGDLWTASPEFKQHLKIISSWGPEIKQQNKSGQNWQLIDFKEGKQAWLDTINFSKSLSGKKLEAAEIIANYFISKRVQQRITEQLSMIPASTQVKNRGLLSVYPDIFKNGYFVPPFNELAHSIMQQMVLVAEKEFLISTEQKK</sequence>
<dbReference type="SUPFAM" id="SSF53850">
    <property type="entry name" value="Periplasmic binding protein-like II"/>
    <property type="match status" value="1"/>
</dbReference>
<dbReference type="Gene3D" id="3.40.190.10">
    <property type="entry name" value="Periplasmic binding protein-like II"/>
    <property type="match status" value="2"/>
</dbReference>
<dbReference type="AlphaFoldDB" id="A0A1I1UHT3"/>